<feature type="region of interest" description="Disordered" evidence="6">
    <location>
        <begin position="414"/>
        <end position="438"/>
    </location>
</feature>
<evidence type="ECO:0000256" key="7">
    <source>
        <dbReference type="SAM" id="Phobius"/>
    </source>
</evidence>
<evidence type="ECO:0000313" key="10">
    <source>
        <dbReference type="Proteomes" id="UP001244242"/>
    </source>
</evidence>
<sequence>MQNQAQADSAILTNRFSRVFLPFAAGYFLSYLFRNINAVVASELESDIGLSADQLGLLTGFYFLAFACFQLPLGVLLDRFGPRRVEAFLLLVAGVGALVFAMGEGLATLSVGRALIGLGVSACLMAGFKAFAQWFDPQRLPLVNGYMLACGGLGAMGATAPVEAILGVTTWRVLFAMLAILCVVVAAVLWRVVPERAGVARAEPLNQQIAGLSCILRSAVFWRFAPAAMVFPAAPMAVQGLWAGPWLRDVAGLDRNAVAQHLLLLAFATTIGFIAWGALAERLGRLGIRSLTVAGVGLALFVLSVMVLTWQPVGSVLPAWLMFGLCGSSGSLLYTVITPRFEADLMGRVITALNLMVFLGAFLLQWGIGIVIEFWGTGPGQGYSPMGYRLCFGLVALLQGLALMWLLWPRPNEEVSRGSISTPSRGDRSGNRGPLVKP</sequence>
<feature type="transmembrane region" description="Helical" evidence="7">
    <location>
        <begin position="88"/>
        <end position="109"/>
    </location>
</feature>
<feature type="transmembrane region" description="Helical" evidence="7">
    <location>
        <begin position="173"/>
        <end position="193"/>
    </location>
</feature>
<evidence type="ECO:0000313" key="9">
    <source>
        <dbReference type="EMBL" id="MDI5936217.1"/>
    </source>
</evidence>
<feature type="transmembrane region" description="Helical" evidence="7">
    <location>
        <begin position="291"/>
        <end position="311"/>
    </location>
</feature>
<evidence type="ECO:0000256" key="3">
    <source>
        <dbReference type="ARBA" id="ARBA00022692"/>
    </source>
</evidence>
<keyword evidence="4 7" id="KW-1133">Transmembrane helix</keyword>
<dbReference type="PANTHER" id="PTHR43124:SF3">
    <property type="entry name" value="CHLORAMPHENICOL EFFLUX PUMP RV0191"/>
    <property type="match status" value="1"/>
</dbReference>
<dbReference type="Proteomes" id="UP001244242">
    <property type="component" value="Unassembled WGS sequence"/>
</dbReference>
<keyword evidence="2" id="KW-1003">Cell membrane</keyword>
<dbReference type="PANTHER" id="PTHR43124">
    <property type="entry name" value="PURINE EFFLUX PUMP PBUE"/>
    <property type="match status" value="1"/>
</dbReference>
<dbReference type="InterPro" id="IPR020846">
    <property type="entry name" value="MFS_dom"/>
</dbReference>
<proteinExistence type="predicted"/>
<dbReference type="RefSeq" id="WP_282723625.1">
    <property type="nucleotide sequence ID" value="NZ_JASCQO010000054.1"/>
</dbReference>
<gene>
    <name evidence="9" type="ORF">QLQ84_20705</name>
</gene>
<protein>
    <submittedName>
        <fullName evidence="9">MFS transporter</fullName>
    </submittedName>
</protein>
<keyword evidence="5 7" id="KW-0472">Membrane</keyword>
<dbReference type="Gene3D" id="1.20.1250.20">
    <property type="entry name" value="MFS general substrate transporter like domains"/>
    <property type="match status" value="2"/>
</dbReference>
<dbReference type="PROSITE" id="PS50850">
    <property type="entry name" value="MFS"/>
    <property type="match status" value="1"/>
</dbReference>
<feature type="transmembrane region" description="Helical" evidence="7">
    <location>
        <begin position="19"/>
        <end position="36"/>
    </location>
</feature>
<evidence type="ECO:0000256" key="1">
    <source>
        <dbReference type="ARBA" id="ARBA00004651"/>
    </source>
</evidence>
<comment type="caution">
    <text evidence="9">The sequence shown here is derived from an EMBL/GenBank/DDBJ whole genome shotgun (WGS) entry which is preliminary data.</text>
</comment>
<keyword evidence="10" id="KW-1185">Reference proteome</keyword>
<evidence type="ECO:0000256" key="6">
    <source>
        <dbReference type="SAM" id="MobiDB-lite"/>
    </source>
</evidence>
<feature type="transmembrane region" description="Helical" evidence="7">
    <location>
        <begin position="387"/>
        <end position="408"/>
    </location>
</feature>
<organism evidence="9 10">
    <name type="scientific">Halomonas kalidii</name>
    <dbReference type="NCBI Taxonomy" id="3043293"/>
    <lineage>
        <taxon>Bacteria</taxon>
        <taxon>Pseudomonadati</taxon>
        <taxon>Pseudomonadota</taxon>
        <taxon>Gammaproteobacteria</taxon>
        <taxon>Oceanospirillales</taxon>
        <taxon>Halomonadaceae</taxon>
        <taxon>Halomonas</taxon>
    </lineage>
</organism>
<dbReference type="SUPFAM" id="SSF103473">
    <property type="entry name" value="MFS general substrate transporter"/>
    <property type="match status" value="1"/>
</dbReference>
<dbReference type="EMBL" id="JASCQO010000054">
    <property type="protein sequence ID" value="MDI5936217.1"/>
    <property type="molecule type" value="Genomic_DNA"/>
</dbReference>
<evidence type="ECO:0000259" key="8">
    <source>
        <dbReference type="PROSITE" id="PS50850"/>
    </source>
</evidence>
<feature type="transmembrane region" description="Helical" evidence="7">
    <location>
        <begin position="258"/>
        <end position="279"/>
    </location>
</feature>
<keyword evidence="3 7" id="KW-0812">Transmembrane</keyword>
<feature type="transmembrane region" description="Helical" evidence="7">
    <location>
        <begin position="214"/>
        <end position="238"/>
    </location>
</feature>
<evidence type="ECO:0000256" key="2">
    <source>
        <dbReference type="ARBA" id="ARBA00022475"/>
    </source>
</evidence>
<feature type="transmembrane region" description="Helical" evidence="7">
    <location>
        <begin position="146"/>
        <end position="167"/>
    </location>
</feature>
<name>A0ABT6VQE7_9GAMM</name>
<feature type="transmembrane region" description="Helical" evidence="7">
    <location>
        <begin position="317"/>
        <end position="337"/>
    </location>
</feature>
<feature type="transmembrane region" description="Helical" evidence="7">
    <location>
        <begin position="349"/>
        <end position="375"/>
    </location>
</feature>
<accession>A0ABT6VQE7</accession>
<dbReference type="InterPro" id="IPR050189">
    <property type="entry name" value="MFS_Efflux_Transporters"/>
</dbReference>
<comment type="subcellular location">
    <subcellularLocation>
        <location evidence="1">Cell membrane</location>
        <topology evidence="1">Multi-pass membrane protein</topology>
    </subcellularLocation>
</comment>
<feature type="transmembrane region" description="Helical" evidence="7">
    <location>
        <begin position="115"/>
        <end position="134"/>
    </location>
</feature>
<feature type="domain" description="Major facilitator superfamily (MFS) profile" evidence="8">
    <location>
        <begin position="19"/>
        <end position="414"/>
    </location>
</feature>
<dbReference type="Pfam" id="PF07690">
    <property type="entry name" value="MFS_1"/>
    <property type="match status" value="1"/>
</dbReference>
<dbReference type="InterPro" id="IPR011701">
    <property type="entry name" value="MFS"/>
</dbReference>
<dbReference type="InterPro" id="IPR036259">
    <property type="entry name" value="MFS_trans_sf"/>
</dbReference>
<evidence type="ECO:0000256" key="5">
    <source>
        <dbReference type="ARBA" id="ARBA00023136"/>
    </source>
</evidence>
<evidence type="ECO:0000256" key="4">
    <source>
        <dbReference type="ARBA" id="ARBA00022989"/>
    </source>
</evidence>
<feature type="transmembrane region" description="Helical" evidence="7">
    <location>
        <begin position="56"/>
        <end position="76"/>
    </location>
</feature>
<reference evidence="9 10" key="1">
    <citation type="submission" date="2023-04" db="EMBL/GenBank/DDBJ databases">
        <title>Halomonas strains isolated from rhizosphere soil.</title>
        <authorList>
            <person name="Xu L."/>
            <person name="Sun J.-Q."/>
        </authorList>
    </citation>
    <scope>NUCLEOTIDE SEQUENCE [LARGE SCALE GENOMIC DNA]</scope>
    <source>
        <strain evidence="9 10">LN1S58</strain>
    </source>
</reference>